<accession>A0A511J359</accession>
<comment type="subcellular location">
    <subcellularLocation>
        <location evidence="1">Cell envelope</location>
    </subcellularLocation>
</comment>
<dbReference type="InterPro" id="IPR030678">
    <property type="entry name" value="Peptide/Ni-bd"/>
</dbReference>
<keyword evidence="3" id="KW-0813">Transport</keyword>
<dbReference type="PIRSF" id="PIRSF002741">
    <property type="entry name" value="MppA"/>
    <property type="match status" value="1"/>
</dbReference>
<sequence length="521" mass="59018">MRKKTYLIILLLVISVLTACTNKKLELSSEKDSKTVTIAIASEGKGKYLDATSYDSAMALYGAVYEPLITYAGQGTYKPGLAQRWEQSEDGKTYTFYLKKHQKFSNGTEVTADAVKFTLERAKFLNEMSTLQTLTNLETIHIPDKYTVELVFNQVSNQLLAELCQTRPLRIMSPDSVDTKKYDGKFEKAIGSGALCVEKSTDEQTIMTPNPYYRQNHPIDYQVIFQTIPDASSRFLAMKSGEVDIVGGTLGDLSTSDKDILAKDHTFNSYDFAGTMTHFMAFNPGNEQLSQPIREGIATAINIAKLSDKKLEGLFQETVQYVNQANQSAKIYDVEKAKALFEKAGYQLNTAGYYEKNNIPLAFNLVIQTTEFPEWKEKAELIEQYLKQVGVSVSIQIVDQESYYDRLWKTKKYDLIFYRTYTDALLPYYFLHSLFENQKEQSGILANDGVLTDLLKIYAKTSDKTKQQEIFQSIFKRIADQTLAVPIDYKDECFVTSKKISRFTYSGLSDAPIDFSHLTVA</sequence>
<evidence type="ECO:0000256" key="1">
    <source>
        <dbReference type="ARBA" id="ARBA00004196"/>
    </source>
</evidence>
<dbReference type="GO" id="GO:1904680">
    <property type="term" value="F:peptide transmembrane transporter activity"/>
    <property type="evidence" value="ECO:0007669"/>
    <property type="project" value="TreeGrafter"/>
</dbReference>
<protein>
    <submittedName>
        <fullName evidence="6">Nickel ABC transporter substrate-binding protein</fullName>
    </submittedName>
</protein>
<dbReference type="InterPro" id="IPR039424">
    <property type="entry name" value="SBP_5"/>
</dbReference>
<evidence type="ECO:0000313" key="6">
    <source>
        <dbReference type="EMBL" id="GEL92442.1"/>
    </source>
</evidence>
<feature type="domain" description="Solute-binding protein family 5" evidence="5">
    <location>
        <begin position="77"/>
        <end position="439"/>
    </location>
</feature>
<dbReference type="GO" id="GO:0015833">
    <property type="term" value="P:peptide transport"/>
    <property type="evidence" value="ECO:0007669"/>
    <property type="project" value="TreeGrafter"/>
</dbReference>
<dbReference type="RefSeq" id="WP_010752365.1">
    <property type="nucleotide sequence ID" value="NZ_BJWF01000023.1"/>
</dbReference>
<comment type="similarity">
    <text evidence="2">Belongs to the bacterial solute-binding protein 5 family.</text>
</comment>
<dbReference type="EMBL" id="BJWF01000023">
    <property type="protein sequence ID" value="GEL92442.1"/>
    <property type="molecule type" value="Genomic_DNA"/>
</dbReference>
<gene>
    <name evidence="6" type="ORF">EVI01_17790</name>
</gene>
<dbReference type="PANTHER" id="PTHR30290">
    <property type="entry name" value="PERIPLASMIC BINDING COMPONENT OF ABC TRANSPORTER"/>
    <property type="match status" value="1"/>
</dbReference>
<dbReference type="PANTHER" id="PTHR30290:SF10">
    <property type="entry name" value="PERIPLASMIC OLIGOPEPTIDE-BINDING PROTEIN-RELATED"/>
    <property type="match status" value="1"/>
</dbReference>
<proteinExistence type="inferred from homology"/>
<dbReference type="SUPFAM" id="SSF53850">
    <property type="entry name" value="Periplasmic binding protein-like II"/>
    <property type="match status" value="1"/>
</dbReference>
<organism evidence="6 7">
    <name type="scientific">Enterococcus villorum</name>
    <dbReference type="NCBI Taxonomy" id="112904"/>
    <lineage>
        <taxon>Bacteria</taxon>
        <taxon>Bacillati</taxon>
        <taxon>Bacillota</taxon>
        <taxon>Bacilli</taxon>
        <taxon>Lactobacillales</taxon>
        <taxon>Enterococcaceae</taxon>
        <taxon>Enterococcus</taxon>
    </lineage>
</organism>
<dbReference type="GO" id="GO:0042597">
    <property type="term" value="C:periplasmic space"/>
    <property type="evidence" value="ECO:0007669"/>
    <property type="project" value="UniProtKB-ARBA"/>
</dbReference>
<dbReference type="GO" id="GO:0030313">
    <property type="term" value="C:cell envelope"/>
    <property type="evidence" value="ECO:0007669"/>
    <property type="project" value="UniProtKB-SubCell"/>
</dbReference>
<evidence type="ECO:0000259" key="5">
    <source>
        <dbReference type="Pfam" id="PF00496"/>
    </source>
</evidence>
<keyword evidence="4" id="KW-0732">Signal</keyword>
<name>A0A511J359_9ENTE</name>
<dbReference type="AlphaFoldDB" id="A0A511J359"/>
<evidence type="ECO:0000256" key="2">
    <source>
        <dbReference type="ARBA" id="ARBA00005695"/>
    </source>
</evidence>
<dbReference type="GO" id="GO:0043190">
    <property type="term" value="C:ATP-binding cassette (ABC) transporter complex"/>
    <property type="evidence" value="ECO:0007669"/>
    <property type="project" value="InterPro"/>
</dbReference>
<dbReference type="PROSITE" id="PS51257">
    <property type="entry name" value="PROKAR_LIPOPROTEIN"/>
    <property type="match status" value="1"/>
</dbReference>
<evidence type="ECO:0000256" key="3">
    <source>
        <dbReference type="ARBA" id="ARBA00022448"/>
    </source>
</evidence>
<evidence type="ECO:0000313" key="7">
    <source>
        <dbReference type="Proteomes" id="UP000321830"/>
    </source>
</evidence>
<comment type="caution">
    <text evidence="6">The sequence shown here is derived from an EMBL/GenBank/DDBJ whole genome shotgun (WGS) entry which is preliminary data.</text>
</comment>
<evidence type="ECO:0000256" key="4">
    <source>
        <dbReference type="ARBA" id="ARBA00022729"/>
    </source>
</evidence>
<dbReference type="Gene3D" id="3.10.105.10">
    <property type="entry name" value="Dipeptide-binding Protein, Domain 3"/>
    <property type="match status" value="1"/>
</dbReference>
<dbReference type="Gene3D" id="3.40.190.10">
    <property type="entry name" value="Periplasmic binding protein-like II"/>
    <property type="match status" value="1"/>
</dbReference>
<dbReference type="InterPro" id="IPR000914">
    <property type="entry name" value="SBP_5_dom"/>
</dbReference>
<dbReference type="Proteomes" id="UP000321830">
    <property type="component" value="Unassembled WGS sequence"/>
</dbReference>
<dbReference type="Pfam" id="PF00496">
    <property type="entry name" value="SBP_bac_5"/>
    <property type="match status" value="1"/>
</dbReference>
<reference evidence="6 7" key="1">
    <citation type="submission" date="2019-07" db="EMBL/GenBank/DDBJ databases">
        <title>Whole genome shotgun sequence of Enterococcus villorum NBRC 100699.</title>
        <authorList>
            <person name="Hosoyama A."/>
            <person name="Uohara A."/>
            <person name="Ohji S."/>
            <person name="Ichikawa N."/>
        </authorList>
    </citation>
    <scope>NUCLEOTIDE SEQUENCE [LARGE SCALE GENOMIC DNA]</scope>
    <source>
        <strain evidence="6 7">NBRC 100699</strain>
    </source>
</reference>